<evidence type="ECO:0000256" key="1">
    <source>
        <dbReference type="SAM" id="SignalP"/>
    </source>
</evidence>
<organism evidence="3 4">
    <name type="scientific">Candidatus Nitrosymbiomonas proteolyticus</name>
    <dbReference type="NCBI Taxonomy" id="2608984"/>
    <lineage>
        <taxon>Bacteria</taxon>
        <taxon>Bacillati</taxon>
        <taxon>Armatimonadota</taxon>
        <taxon>Armatimonadota incertae sedis</taxon>
        <taxon>Candidatus Nitrosymbiomonas</taxon>
    </lineage>
</organism>
<dbReference type="Pfam" id="PF11412">
    <property type="entry name" value="DsbD_N"/>
    <property type="match status" value="1"/>
</dbReference>
<feature type="signal peptide" evidence="1">
    <location>
        <begin position="1"/>
        <end position="18"/>
    </location>
</feature>
<sequence length="274" mass="29938">MKRALVIALFGLIAGSWAQDVENARCDVELLLERTTVAPGEAFWVGVRFRIEPQWHIYWLNPGDSGIPTTLQWELPPGFAAGPIEWPTPLAFRSSGITSYGYANDVILLTKITVAADAAIGRSELAANVGWLICKENCMVGSAEVSRRVEVAEKTGPKGPESRWLESVAEKLPVSGKVAAGFTEDPTSISLDFRGVPDPAEIVSVKFFSQTSQVIDYSGEQKMTVREGEVQVSIPKSQFFEETPKVLKGVLYVRWKSGRSAAYAIEAKIPGGYE</sequence>
<evidence type="ECO:0000313" key="4">
    <source>
        <dbReference type="Proteomes" id="UP000662873"/>
    </source>
</evidence>
<dbReference type="InterPro" id="IPR028250">
    <property type="entry name" value="DsbDN"/>
</dbReference>
<evidence type="ECO:0000259" key="2">
    <source>
        <dbReference type="Pfam" id="PF11412"/>
    </source>
</evidence>
<keyword evidence="1" id="KW-0732">Signal</keyword>
<gene>
    <name evidence="3" type="ORF">NPRO_20620</name>
</gene>
<protein>
    <submittedName>
        <fullName evidence="3">Thiol-disulfide interchange protein</fullName>
    </submittedName>
</protein>
<reference evidence="3" key="1">
    <citation type="journal article" name="DNA Res.">
        <title>The physiological potential of anammox bacteria as revealed by their core genome structure.</title>
        <authorList>
            <person name="Okubo T."/>
            <person name="Toyoda A."/>
            <person name="Fukuhara K."/>
            <person name="Uchiyama I."/>
            <person name="Harigaya Y."/>
            <person name="Kuroiwa M."/>
            <person name="Suzuki T."/>
            <person name="Murakami Y."/>
            <person name="Suwa Y."/>
            <person name="Takami H."/>
        </authorList>
    </citation>
    <scope>NUCLEOTIDE SEQUENCE</scope>
    <source>
        <strain evidence="3">317325-2</strain>
    </source>
</reference>
<evidence type="ECO:0000313" key="3">
    <source>
        <dbReference type="EMBL" id="BBO24467.1"/>
    </source>
</evidence>
<accession>A0A809S5U0</accession>
<dbReference type="Proteomes" id="UP000662873">
    <property type="component" value="Chromosome"/>
</dbReference>
<dbReference type="AlphaFoldDB" id="A0A809S5U0"/>
<feature type="domain" description="Thiol:disulfide interchange protein DsbD N-terminal" evidence="2">
    <location>
        <begin position="35"/>
        <end position="146"/>
    </location>
</feature>
<name>A0A809S5U0_9BACT</name>
<dbReference type="KEGG" id="npy:NPRO_20620"/>
<dbReference type="EMBL" id="AP021858">
    <property type="protein sequence ID" value="BBO24467.1"/>
    <property type="molecule type" value="Genomic_DNA"/>
</dbReference>
<proteinExistence type="predicted"/>
<feature type="chain" id="PRO_5035251417" evidence="1">
    <location>
        <begin position="19"/>
        <end position="274"/>
    </location>
</feature>